<organism evidence="2 3">
    <name type="scientific">Chionoecetes opilio</name>
    <name type="common">Atlantic snow crab</name>
    <name type="synonym">Cancer opilio</name>
    <dbReference type="NCBI Taxonomy" id="41210"/>
    <lineage>
        <taxon>Eukaryota</taxon>
        <taxon>Metazoa</taxon>
        <taxon>Ecdysozoa</taxon>
        <taxon>Arthropoda</taxon>
        <taxon>Crustacea</taxon>
        <taxon>Multicrustacea</taxon>
        <taxon>Malacostraca</taxon>
        <taxon>Eumalacostraca</taxon>
        <taxon>Eucarida</taxon>
        <taxon>Decapoda</taxon>
        <taxon>Pleocyemata</taxon>
        <taxon>Brachyura</taxon>
        <taxon>Eubrachyura</taxon>
        <taxon>Majoidea</taxon>
        <taxon>Majidae</taxon>
        <taxon>Chionoecetes</taxon>
    </lineage>
</organism>
<evidence type="ECO:0000256" key="1">
    <source>
        <dbReference type="SAM" id="MobiDB-lite"/>
    </source>
</evidence>
<keyword evidence="3" id="KW-1185">Reference proteome</keyword>
<accession>A0A8J5CME8</accession>
<reference evidence="2" key="1">
    <citation type="submission" date="2020-07" db="EMBL/GenBank/DDBJ databases">
        <title>The High-quality genome of the commercially important snow crab, Chionoecetes opilio.</title>
        <authorList>
            <person name="Jeong J.-H."/>
            <person name="Ryu S."/>
        </authorList>
    </citation>
    <scope>NUCLEOTIDE SEQUENCE</scope>
    <source>
        <strain evidence="2">MADBK_172401_WGS</strain>
        <tissue evidence="2">Digestive gland</tissue>
    </source>
</reference>
<feature type="region of interest" description="Disordered" evidence="1">
    <location>
        <begin position="1"/>
        <end position="25"/>
    </location>
</feature>
<evidence type="ECO:0000313" key="2">
    <source>
        <dbReference type="EMBL" id="KAG0725823.1"/>
    </source>
</evidence>
<dbReference type="EMBL" id="JACEEZ010005160">
    <property type="protein sequence ID" value="KAG0725823.1"/>
    <property type="molecule type" value="Genomic_DNA"/>
</dbReference>
<gene>
    <name evidence="2" type="ORF">GWK47_037833</name>
</gene>
<dbReference type="AlphaFoldDB" id="A0A8J5CME8"/>
<dbReference type="Proteomes" id="UP000770661">
    <property type="component" value="Unassembled WGS sequence"/>
</dbReference>
<proteinExistence type="predicted"/>
<sequence length="112" mass="12299">MPGSKQGRPGRYRVPAGPWQAGEGCQGPHIALIRGGERPERAIPRCTMPVAGGRAQKRVNEPASNHNLDPGSLRGSGAAHHDALQEVVGWNMKPLRDRTVRDVLEPWRRRTV</sequence>
<name>A0A8J5CME8_CHIOP</name>
<protein>
    <submittedName>
        <fullName evidence="2">Uncharacterized protein</fullName>
    </submittedName>
</protein>
<feature type="region of interest" description="Disordered" evidence="1">
    <location>
        <begin position="53"/>
        <end position="79"/>
    </location>
</feature>
<comment type="caution">
    <text evidence="2">The sequence shown here is derived from an EMBL/GenBank/DDBJ whole genome shotgun (WGS) entry which is preliminary data.</text>
</comment>
<evidence type="ECO:0000313" key="3">
    <source>
        <dbReference type="Proteomes" id="UP000770661"/>
    </source>
</evidence>